<name>A0A6P2CCE4_9NOCA</name>
<comment type="caution">
    <text evidence="2">The sequence shown here is derived from an EMBL/GenBank/DDBJ whole genome shotgun (WGS) entry which is preliminary data.</text>
</comment>
<evidence type="ECO:0000313" key="3">
    <source>
        <dbReference type="Proteomes" id="UP000471120"/>
    </source>
</evidence>
<evidence type="ECO:0000256" key="1">
    <source>
        <dbReference type="SAM" id="MobiDB-lite"/>
    </source>
</evidence>
<accession>A0A6P2CCE4</accession>
<dbReference type="EMBL" id="QRCM01000001">
    <property type="protein sequence ID" value="TXG90203.1"/>
    <property type="molecule type" value="Genomic_DNA"/>
</dbReference>
<organism evidence="2 3">
    <name type="scientific">Rhodococcus rhodnii</name>
    <dbReference type="NCBI Taxonomy" id="38312"/>
    <lineage>
        <taxon>Bacteria</taxon>
        <taxon>Bacillati</taxon>
        <taxon>Actinomycetota</taxon>
        <taxon>Actinomycetes</taxon>
        <taxon>Mycobacteriales</taxon>
        <taxon>Nocardiaceae</taxon>
        <taxon>Rhodococcus</taxon>
    </lineage>
</organism>
<protein>
    <submittedName>
        <fullName evidence="2">Uncharacterized protein</fullName>
    </submittedName>
</protein>
<feature type="region of interest" description="Disordered" evidence="1">
    <location>
        <begin position="1"/>
        <end position="80"/>
    </location>
</feature>
<proteinExistence type="predicted"/>
<gene>
    <name evidence="2" type="ORF">DW322_08175</name>
</gene>
<evidence type="ECO:0000313" key="2">
    <source>
        <dbReference type="EMBL" id="TXG90203.1"/>
    </source>
</evidence>
<dbReference type="Proteomes" id="UP000471120">
    <property type="component" value="Unassembled WGS sequence"/>
</dbReference>
<sequence>MKGAGMSDDATSGSSPEESPAEHDTHEPATSRARIDRARLARVFGDVLPSTTRDERSTGGARGADAEDEWLRSQKPPHHG</sequence>
<reference evidence="2 3" key="1">
    <citation type="submission" date="2018-07" db="EMBL/GenBank/DDBJ databases">
        <title>Genome sequence of Rhodococcus rhodnii ATCC 35071 from Rhodnius prolixus.</title>
        <authorList>
            <person name="Patel V."/>
            <person name="Vogel K.J."/>
        </authorList>
    </citation>
    <scope>NUCLEOTIDE SEQUENCE [LARGE SCALE GENOMIC DNA]</scope>
    <source>
        <strain evidence="2 3">ATCC 35071</strain>
    </source>
</reference>
<feature type="compositionally biased region" description="Basic and acidic residues" evidence="1">
    <location>
        <begin position="20"/>
        <end position="39"/>
    </location>
</feature>
<dbReference type="AlphaFoldDB" id="A0A6P2CCE4"/>